<dbReference type="AlphaFoldDB" id="A0A1P8WQT8"/>
<evidence type="ECO:0000313" key="2">
    <source>
        <dbReference type="Proteomes" id="UP000187735"/>
    </source>
</evidence>
<dbReference type="EMBL" id="CP017641">
    <property type="protein sequence ID" value="APZ96420.1"/>
    <property type="molecule type" value="Genomic_DNA"/>
</dbReference>
<dbReference type="STRING" id="1891926.Fuma_06089"/>
<name>A0A1P8WQT8_9PLAN</name>
<reference evidence="1 2" key="1">
    <citation type="journal article" date="2016" name="Front. Microbiol.">
        <title>Fuerstia marisgermanicae gen. nov., sp. nov., an Unusual Member of the Phylum Planctomycetes from the German Wadden Sea.</title>
        <authorList>
            <person name="Kohn T."/>
            <person name="Heuer A."/>
            <person name="Jogler M."/>
            <person name="Vollmers J."/>
            <person name="Boedeker C."/>
            <person name="Bunk B."/>
            <person name="Rast P."/>
            <person name="Borchert D."/>
            <person name="Glockner I."/>
            <person name="Freese H.M."/>
            <person name="Klenk H.P."/>
            <person name="Overmann J."/>
            <person name="Kaster A.K."/>
            <person name="Rohde M."/>
            <person name="Wiegand S."/>
            <person name="Jogler C."/>
        </authorList>
    </citation>
    <scope>NUCLEOTIDE SEQUENCE [LARGE SCALE GENOMIC DNA]</scope>
    <source>
        <strain evidence="1 2">NH11</strain>
    </source>
</reference>
<proteinExistence type="predicted"/>
<dbReference type="KEGG" id="fmr:Fuma_06089"/>
<evidence type="ECO:0000313" key="1">
    <source>
        <dbReference type="EMBL" id="APZ96420.1"/>
    </source>
</evidence>
<sequence>MLTESGPGNYVFASSCGDRFWRAPHDDAATKADTLTEYFPIAARPVAFCKPEFLIKSCENSGACRDARFSFCGNVTIFLAHAISVLIKPFFATTNMSSPRRFICLPEPAGVRGAVVHDEV</sequence>
<protein>
    <submittedName>
        <fullName evidence="1">Uncharacterized protein</fullName>
    </submittedName>
</protein>
<dbReference type="Proteomes" id="UP000187735">
    <property type="component" value="Chromosome"/>
</dbReference>
<organism evidence="1 2">
    <name type="scientific">Fuerstiella marisgermanici</name>
    <dbReference type="NCBI Taxonomy" id="1891926"/>
    <lineage>
        <taxon>Bacteria</taxon>
        <taxon>Pseudomonadati</taxon>
        <taxon>Planctomycetota</taxon>
        <taxon>Planctomycetia</taxon>
        <taxon>Planctomycetales</taxon>
        <taxon>Planctomycetaceae</taxon>
        <taxon>Fuerstiella</taxon>
    </lineage>
</organism>
<gene>
    <name evidence="1" type="ORF">Fuma_06089</name>
</gene>
<accession>A0A1P8WQT8</accession>
<keyword evidence="2" id="KW-1185">Reference proteome</keyword>